<evidence type="ECO:0000313" key="3">
    <source>
        <dbReference type="Proteomes" id="UP000323000"/>
    </source>
</evidence>
<gene>
    <name evidence="2" type="ORF">EZV62_019067</name>
</gene>
<dbReference type="Pfam" id="PF03101">
    <property type="entry name" value="FAR1"/>
    <property type="match status" value="1"/>
</dbReference>
<reference evidence="3" key="1">
    <citation type="journal article" date="2019" name="Gigascience">
        <title>De novo genome assembly of the endangered Acer yangbiense, a plant species with extremely small populations endemic to Yunnan Province, China.</title>
        <authorList>
            <person name="Yang J."/>
            <person name="Wariss H.M."/>
            <person name="Tao L."/>
            <person name="Zhang R."/>
            <person name="Yun Q."/>
            <person name="Hollingsworth P."/>
            <person name="Dao Z."/>
            <person name="Luo G."/>
            <person name="Guo H."/>
            <person name="Ma Y."/>
            <person name="Sun W."/>
        </authorList>
    </citation>
    <scope>NUCLEOTIDE SEQUENCE [LARGE SCALE GENOMIC DNA]</scope>
    <source>
        <strain evidence="3">cv. Malutang</strain>
    </source>
</reference>
<evidence type="ECO:0000259" key="1">
    <source>
        <dbReference type="Pfam" id="PF03101"/>
    </source>
</evidence>
<dbReference type="Proteomes" id="UP000323000">
    <property type="component" value="Chromosome 9"/>
</dbReference>
<dbReference type="PANTHER" id="PTHR46328:SF38">
    <property type="entry name" value="FAR1 DNA-BINDING DOMAIN PROTEIN"/>
    <property type="match status" value="1"/>
</dbReference>
<dbReference type="OrthoDB" id="688325at2759"/>
<feature type="domain" description="FAR1" evidence="1">
    <location>
        <begin position="55"/>
        <end position="142"/>
    </location>
</feature>
<evidence type="ECO:0000313" key="2">
    <source>
        <dbReference type="EMBL" id="TXG53811.1"/>
    </source>
</evidence>
<keyword evidence="3" id="KW-1185">Reference proteome</keyword>
<dbReference type="InterPro" id="IPR004330">
    <property type="entry name" value="FAR1_DNA_bnd_dom"/>
</dbReference>
<protein>
    <recommendedName>
        <fullName evidence="1">FAR1 domain-containing protein</fullName>
    </recommendedName>
</protein>
<dbReference type="AlphaFoldDB" id="A0A5C7HA82"/>
<proteinExistence type="predicted"/>
<dbReference type="EMBL" id="VAHF01000009">
    <property type="protein sequence ID" value="TXG53811.1"/>
    <property type="molecule type" value="Genomic_DNA"/>
</dbReference>
<accession>A0A5C7HA82</accession>
<comment type="caution">
    <text evidence="2">The sequence shown here is derived from an EMBL/GenBank/DDBJ whole genome shotgun (WGS) entry which is preliminary data.</text>
</comment>
<dbReference type="PANTHER" id="PTHR46328">
    <property type="entry name" value="FAR-RED IMPAIRED RESPONSIVE (FAR1) FAMILY PROTEIN-RELATED"/>
    <property type="match status" value="1"/>
</dbReference>
<sequence>MDDTNMVIRDTSVRLGDKLWKYSSDFDISVYIPDLRDDYKPKLGQEFALLVDVHEFYNRYAKEDGFSVRSNSTKNNIDTNEIVRKEYMYSKEGQTSKRAVCEGKRRRGIVREGCNAKLVVVKSKNDAYTVTIFGEEHSHPLTTPRRVHLLRAIVYQGHEELIADHIDINEKPVLKLPFEMEKQMAQIYTCNIFYKFQDELWSSFSYKAKVVRDGC</sequence>
<organism evidence="2 3">
    <name type="scientific">Acer yangbiense</name>
    <dbReference type="NCBI Taxonomy" id="1000413"/>
    <lineage>
        <taxon>Eukaryota</taxon>
        <taxon>Viridiplantae</taxon>
        <taxon>Streptophyta</taxon>
        <taxon>Embryophyta</taxon>
        <taxon>Tracheophyta</taxon>
        <taxon>Spermatophyta</taxon>
        <taxon>Magnoliopsida</taxon>
        <taxon>eudicotyledons</taxon>
        <taxon>Gunneridae</taxon>
        <taxon>Pentapetalae</taxon>
        <taxon>rosids</taxon>
        <taxon>malvids</taxon>
        <taxon>Sapindales</taxon>
        <taxon>Sapindaceae</taxon>
        <taxon>Hippocastanoideae</taxon>
        <taxon>Acereae</taxon>
        <taxon>Acer</taxon>
    </lineage>
</organism>
<name>A0A5C7HA82_9ROSI</name>